<evidence type="ECO:0000313" key="2">
    <source>
        <dbReference type="Proteomes" id="UP000194236"/>
    </source>
</evidence>
<dbReference type="Proteomes" id="UP000194236">
    <property type="component" value="Unassembled WGS sequence"/>
</dbReference>
<dbReference type="AlphaFoldDB" id="A0A1Y3BFC4"/>
<proteinExistence type="predicted"/>
<feature type="non-terminal residue" evidence="1">
    <location>
        <position position="190"/>
    </location>
</feature>
<evidence type="ECO:0000313" key="1">
    <source>
        <dbReference type="EMBL" id="OTF78897.1"/>
    </source>
</evidence>
<keyword evidence="2" id="KW-1185">Reference proteome</keyword>
<reference evidence="1 2" key="1">
    <citation type="submission" date="2017-03" db="EMBL/GenBank/DDBJ databases">
        <title>Genome Survey of Euroglyphus maynei.</title>
        <authorList>
            <person name="Arlian L.G."/>
            <person name="Morgan M.S."/>
            <person name="Rider S.D."/>
        </authorList>
    </citation>
    <scope>NUCLEOTIDE SEQUENCE [LARGE SCALE GENOMIC DNA]</scope>
    <source>
        <strain evidence="1">Arlian Lab</strain>
        <tissue evidence="1">Whole body</tissue>
    </source>
</reference>
<feature type="non-terminal residue" evidence="1">
    <location>
        <position position="1"/>
    </location>
</feature>
<gene>
    <name evidence="1" type="ORF">BLA29_012133</name>
</gene>
<name>A0A1Y3BFC4_EURMA</name>
<protein>
    <submittedName>
        <fullName evidence="1">Uncharacterized protein</fullName>
    </submittedName>
</protein>
<organism evidence="1 2">
    <name type="scientific">Euroglyphus maynei</name>
    <name type="common">Mayne's house dust mite</name>
    <dbReference type="NCBI Taxonomy" id="6958"/>
    <lineage>
        <taxon>Eukaryota</taxon>
        <taxon>Metazoa</taxon>
        <taxon>Ecdysozoa</taxon>
        <taxon>Arthropoda</taxon>
        <taxon>Chelicerata</taxon>
        <taxon>Arachnida</taxon>
        <taxon>Acari</taxon>
        <taxon>Acariformes</taxon>
        <taxon>Sarcoptiformes</taxon>
        <taxon>Astigmata</taxon>
        <taxon>Psoroptidia</taxon>
        <taxon>Analgoidea</taxon>
        <taxon>Pyroglyphidae</taxon>
        <taxon>Pyroglyphinae</taxon>
        <taxon>Euroglyphus</taxon>
    </lineage>
</organism>
<accession>A0A1Y3BFC4</accession>
<comment type="caution">
    <text evidence="1">The sequence shown here is derived from an EMBL/GenBank/DDBJ whole genome shotgun (WGS) entry which is preliminary data.</text>
</comment>
<dbReference type="EMBL" id="MUJZ01025770">
    <property type="protein sequence ID" value="OTF78897.1"/>
    <property type="molecule type" value="Genomic_DNA"/>
</dbReference>
<sequence>KDIEFIESQTLNTSSSVLAYRKLNSVQNQINLFKDRITNTFAETDERMNNIRNFTKVKKDSEDLLNNIEKMDIKSDGSEKNSIDVLNKVNKAYNDSIGIGNKAKSVLQSAVEVVDSIQHLENNIVDYTINQNNEAILQESEQILLELQKPFVDEYMSRYDKNIDVFNDTLKVANNFYKLWLDMKDDIDAA</sequence>